<comment type="caution">
    <text evidence="1">The sequence shown here is derived from an EMBL/GenBank/DDBJ whole genome shotgun (WGS) entry which is preliminary data.</text>
</comment>
<proteinExistence type="predicted"/>
<dbReference type="EMBL" id="VSZQ01000034">
    <property type="protein sequence ID" value="TYR64952.1"/>
    <property type="molecule type" value="Genomic_DNA"/>
</dbReference>
<dbReference type="RefSeq" id="WP_148901999.1">
    <property type="nucleotide sequence ID" value="NZ_VSZQ01000034.1"/>
</dbReference>
<reference evidence="1 2" key="1">
    <citation type="submission" date="2019-08" db="EMBL/GenBank/DDBJ databases">
        <title>Draft genome for granaticin producer strain Streptomyces parvus C05.</title>
        <authorList>
            <person name="Gonzalez-Pimentel J.L."/>
        </authorList>
    </citation>
    <scope>NUCLEOTIDE SEQUENCE [LARGE SCALE GENOMIC DNA]</scope>
    <source>
        <strain evidence="1 2">C05</strain>
    </source>
</reference>
<dbReference type="Proteomes" id="UP000323242">
    <property type="component" value="Unassembled WGS sequence"/>
</dbReference>
<dbReference type="GO" id="GO:0003677">
    <property type="term" value="F:DNA binding"/>
    <property type="evidence" value="ECO:0007669"/>
    <property type="project" value="InterPro"/>
</dbReference>
<evidence type="ECO:0000313" key="2">
    <source>
        <dbReference type="Proteomes" id="UP000323242"/>
    </source>
</evidence>
<dbReference type="InterPro" id="IPR011010">
    <property type="entry name" value="DNA_brk_join_enz"/>
</dbReference>
<dbReference type="AlphaFoldDB" id="A0A5D4JI79"/>
<protein>
    <submittedName>
        <fullName evidence="1">Integrase</fullName>
    </submittedName>
</protein>
<gene>
    <name evidence="1" type="ORF">FY004_08595</name>
</gene>
<accession>A0A5D4JI79</accession>
<sequence>MKLPRPLRAPATITRRPVSAFAGNYVHEAIGMALLPGSVRPRFEDDLWDMWGLADKARSIKRHELTWNFIKIVNPKWRVVAKEILIALLAPQHDSVLECALALRKNRSPRTCNRFLNKFIAWFNWLTTNGITSLEEVTQEHCDRFAAETQWYVPKPDAPPVQAEPETLAESVRVVQLVTLYGDLLSTDSYRAGFVPWDGRSTIKVVGGTWLRANRTPSVPDHLLQPVLATCLYLVNTVGPHLADLIEKVREDAARTKDFPRATLTHIPDVKRLIAQMHADRVPLPLTDGRTESRRIRTDGLAPLKDLAWHRLAYQAGTSTIAGDYLREKIAPELLALANDVGFEGYWARTAPTIAREENGALVPWTAPLSDTGVQSMVANVLVACLVVATALSGMRNSELVELNVGCRRQTRTKSGGTRYRLAGRLIKGQKFGGVPDEWVVIEDVHRAVALAERLLGAPPGAALFSTVALSFGLDRMRKWLEESGNRERWGLPVIPAGPISARMLRRTLALSIAARPGGLLAAKIALKHISVATTEGYAARPGGSQRLFLTEVEEAEQEKHMELTVEAFRDLKEGRKPAGPGARGLIEALQHVDAQLNEAARHDPKVLEDDRHLENLLSKLSKVLHVGAANFCWFRDPSKALCLKLAGTPNAKKPLVGMCDSARCPQATHHRSHRPVWLGQVTVIDTFVESPRVAKGEKKRLLPERDRALRVVAEIDAASPAA</sequence>
<keyword evidence="2" id="KW-1185">Reference proteome</keyword>
<evidence type="ECO:0000313" key="1">
    <source>
        <dbReference type="EMBL" id="TYR64952.1"/>
    </source>
</evidence>
<organism evidence="1 2">
    <name type="scientific">Streptomyces parvus</name>
    <dbReference type="NCBI Taxonomy" id="66428"/>
    <lineage>
        <taxon>Bacteria</taxon>
        <taxon>Bacillati</taxon>
        <taxon>Actinomycetota</taxon>
        <taxon>Actinomycetes</taxon>
        <taxon>Kitasatosporales</taxon>
        <taxon>Streptomycetaceae</taxon>
        <taxon>Streptomyces</taxon>
    </lineage>
</organism>
<name>A0A5D4JI79_9ACTN</name>
<dbReference type="SUPFAM" id="SSF56349">
    <property type="entry name" value="DNA breaking-rejoining enzymes"/>
    <property type="match status" value="1"/>
</dbReference>